<dbReference type="KEGG" id="llu:AKJ09_01573"/>
<sequence length="116" mass="13051">MPAWHRGGGLSLALAVQAERSTPRIRPRSSHFRRAACFGAVLQLRQGRRRTKVTPLTTRTIAFTTLSRTLGRRIRAAKLRCVRTRRMLVSLWASSDPAGSLDARFSTHLPTNERDT</sequence>
<keyword evidence="2" id="KW-1185">Reference proteome</keyword>
<accession>A0A0K1PP64</accession>
<dbReference type="Proteomes" id="UP000064967">
    <property type="component" value="Chromosome"/>
</dbReference>
<gene>
    <name evidence="1" type="ORF">AKJ09_01573</name>
</gene>
<dbReference type="STRING" id="1391654.AKJ09_01573"/>
<evidence type="ECO:0000313" key="1">
    <source>
        <dbReference type="EMBL" id="AKU94909.1"/>
    </source>
</evidence>
<organism evidence="1 2">
    <name type="scientific">Labilithrix luteola</name>
    <dbReference type="NCBI Taxonomy" id="1391654"/>
    <lineage>
        <taxon>Bacteria</taxon>
        <taxon>Pseudomonadati</taxon>
        <taxon>Myxococcota</taxon>
        <taxon>Polyangia</taxon>
        <taxon>Polyangiales</taxon>
        <taxon>Labilitrichaceae</taxon>
        <taxon>Labilithrix</taxon>
    </lineage>
</organism>
<dbReference type="EMBL" id="CP012333">
    <property type="protein sequence ID" value="AKU94909.1"/>
    <property type="molecule type" value="Genomic_DNA"/>
</dbReference>
<name>A0A0K1PP64_9BACT</name>
<reference evidence="1 2" key="1">
    <citation type="submission" date="2015-08" db="EMBL/GenBank/DDBJ databases">
        <authorList>
            <person name="Babu N.S."/>
            <person name="Beckwith C.J."/>
            <person name="Beseler K.G."/>
            <person name="Brison A."/>
            <person name="Carone J.V."/>
            <person name="Caskin T.P."/>
            <person name="Diamond M."/>
            <person name="Durham M.E."/>
            <person name="Foxe J.M."/>
            <person name="Go M."/>
            <person name="Henderson B.A."/>
            <person name="Jones I.B."/>
            <person name="McGettigan J.A."/>
            <person name="Micheletti S.J."/>
            <person name="Nasrallah M.E."/>
            <person name="Ortiz D."/>
            <person name="Piller C.R."/>
            <person name="Privatt S.R."/>
            <person name="Schneider S.L."/>
            <person name="Sharp S."/>
            <person name="Smith T.C."/>
            <person name="Stanton J.D."/>
            <person name="Ullery H.E."/>
            <person name="Wilson R.J."/>
            <person name="Serrano M.G."/>
            <person name="Buck G."/>
            <person name="Lee V."/>
            <person name="Wang Y."/>
            <person name="Carvalho R."/>
            <person name="Voegtly L."/>
            <person name="Shi R."/>
            <person name="Duckworth R."/>
            <person name="Johnson A."/>
            <person name="Loviza R."/>
            <person name="Walstead R."/>
            <person name="Shah Z."/>
            <person name="Kiflezghi M."/>
            <person name="Wade K."/>
            <person name="Ball S.L."/>
            <person name="Bradley K.W."/>
            <person name="Asai D.J."/>
            <person name="Bowman C.A."/>
            <person name="Russell D.A."/>
            <person name="Pope W.H."/>
            <person name="Jacobs-Sera D."/>
            <person name="Hendrix R.W."/>
            <person name="Hatfull G.F."/>
        </authorList>
    </citation>
    <scope>NUCLEOTIDE SEQUENCE [LARGE SCALE GENOMIC DNA]</scope>
    <source>
        <strain evidence="1 2">DSM 27648</strain>
    </source>
</reference>
<evidence type="ECO:0000313" key="2">
    <source>
        <dbReference type="Proteomes" id="UP000064967"/>
    </source>
</evidence>
<protein>
    <submittedName>
        <fullName evidence="1">Uncharacterized protein</fullName>
    </submittedName>
</protein>
<dbReference type="AlphaFoldDB" id="A0A0K1PP64"/>
<proteinExistence type="predicted"/>